<dbReference type="AlphaFoldDB" id="A0A9Q0K6V6"/>
<organism evidence="1 2">
    <name type="scientific">Protea cynaroides</name>
    <dbReference type="NCBI Taxonomy" id="273540"/>
    <lineage>
        <taxon>Eukaryota</taxon>
        <taxon>Viridiplantae</taxon>
        <taxon>Streptophyta</taxon>
        <taxon>Embryophyta</taxon>
        <taxon>Tracheophyta</taxon>
        <taxon>Spermatophyta</taxon>
        <taxon>Magnoliopsida</taxon>
        <taxon>Proteales</taxon>
        <taxon>Proteaceae</taxon>
        <taxon>Protea</taxon>
    </lineage>
</organism>
<reference evidence="1" key="1">
    <citation type="journal article" date="2023" name="Plant J.">
        <title>The genome of the king protea, Protea cynaroides.</title>
        <authorList>
            <person name="Chang J."/>
            <person name="Duong T.A."/>
            <person name="Schoeman C."/>
            <person name="Ma X."/>
            <person name="Roodt D."/>
            <person name="Barker N."/>
            <person name="Li Z."/>
            <person name="Van de Peer Y."/>
            <person name="Mizrachi E."/>
        </authorList>
    </citation>
    <scope>NUCLEOTIDE SEQUENCE</scope>
    <source>
        <tissue evidence="1">Young leaves</tissue>
    </source>
</reference>
<evidence type="ECO:0000313" key="2">
    <source>
        <dbReference type="Proteomes" id="UP001141806"/>
    </source>
</evidence>
<gene>
    <name evidence="1" type="ORF">NE237_016594</name>
</gene>
<keyword evidence="2" id="KW-1185">Reference proteome</keyword>
<sequence length="192" mass="21516">MVSSVLDLISFGQSNNVGSYNKDFSDRRVKKKQTEMKDLRISNEIGKLGVEIKNRMEYIAVQKNKELYFVGLGIDSRVIRRFCQKGVGKDYQEEDNNVAPSGRVSEDPPQTTTIVGQAEVPKIGVEAARVLAKGSGQVQANRLMTSMMVIGQSNEGIPVMEEMRRDVSRMEGELSHRIPANTRECYNTIQDI</sequence>
<comment type="caution">
    <text evidence="1">The sequence shown here is derived from an EMBL/GenBank/DDBJ whole genome shotgun (WGS) entry which is preliminary data.</text>
</comment>
<proteinExistence type="predicted"/>
<dbReference type="Proteomes" id="UP001141806">
    <property type="component" value="Unassembled WGS sequence"/>
</dbReference>
<dbReference type="EMBL" id="JAMYWD010000007">
    <property type="protein sequence ID" value="KAJ4964745.1"/>
    <property type="molecule type" value="Genomic_DNA"/>
</dbReference>
<evidence type="ECO:0000313" key="1">
    <source>
        <dbReference type="EMBL" id="KAJ4964745.1"/>
    </source>
</evidence>
<accession>A0A9Q0K6V6</accession>
<protein>
    <submittedName>
        <fullName evidence="1">Uncharacterized protein</fullName>
    </submittedName>
</protein>
<name>A0A9Q0K6V6_9MAGN</name>